<organism evidence="2 3">
    <name type="scientific">Cryomyces antarcticus</name>
    <dbReference type="NCBI Taxonomy" id="329879"/>
    <lineage>
        <taxon>Eukaryota</taxon>
        <taxon>Fungi</taxon>
        <taxon>Dikarya</taxon>
        <taxon>Ascomycota</taxon>
        <taxon>Pezizomycotina</taxon>
        <taxon>Dothideomycetes</taxon>
        <taxon>Dothideomycetes incertae sedis</taxon>
        <taxon>Cryomyces</taxon>
    </lineage>
</organism>
<feature type="compositionally biased region" description="Basic and acidic residues" evidence="1">
    <location>
        <begin position="19"/>
        <end position="29"/>
    </location>
</feature>
<feature type="compositionally biased region" description="Basic and acidic residues" evidence="1">
    <location>
        <begin position="100"/>
        <end position="109"/>
    </location>
</feature>
<feature type="non-terminal residue" evidence="2">
    <location>
        <position position="1"/>
    </location>
</feature>
<proteinExistence type="predicted"/>
<keyword evidence="3" id="KW-1185">Reference proteome</keyword>
<sequence length="126" mass="13591">FEEEADDVEDAAQDVEGVLCHERHEREEGAAPVDGEKDEVDAHDAAFALPDLEVRRDEAGGEEDGGDRTDHDDGPLDAACVGSAQSEDEERFDAAEEDAAAGREERSRPDAPFVVVDEALRPADES</sequence>
<name>A0ABR0M1F0_9PEZI</name>
<feature type="region of interest" description="Disordered" evidence="1">
    <location>
        <begin position="1"/>
        <end position="126"/>
    </location>
</feature>
<reference evidence="2 3" key="1">
    <citation type="submission" date="2023-08" db="EMBL/GenBank/DDBJ databases">
        <title>Black Yeasts Isolated from many extreme environments.</title>
        <authorList>
            <person name="Coleine C."/>
            <person name="Stajich J.E."/>
            <person name="Selbmann L."/>
        </authorList>
    </citation>
    <scope>NUCLEOTIDE SEQUENCE [LARGE SCALE GENOMIC DNA]</scope>
    <source>
        <strain evidence="2 3">CCFEE 536</strain>
    </source>
</reference>
<evidence type="ECO:0000313" key="3">
    <source>
        <dbReference type="Proteomes" id="UP001357485"/>
    </source>
</evidence>
<protein>
    <submittedName>
        <fullName evidence="2">Uncharacterized protein</fullName>
    </submittedName>
</protein>
<feature type="compositionally biased region" description="Acidic residues" evidence="1">
    <location>
        <begin position="86"/>
        <end position="99"/>
    </location>
</feature>
<accession>A0ABR0M1F0</accession>
<feature type="compositionally biased region" description="Acidic residues" evidence="1">
    <location>
        <begin position="1"/>
        <end position="13"/>
    </location>
</feature>
<dbReference type="EMBL" id="JAVRRA010003602">
    <property type="protein sequence ID" value="KAK5276245.1"/>
    <property type="molecule type" value="Genomic_DNA"/>
</dbReference>
<dbReference type="Proteomes" id="UP001357485">
    <property type="component" value="Unassembled WGS sequence"/>
</dbReference>
<evidence type="ECO:0000313" key="2">
    <source>
        <dbReference type="EMBL" id="KAK5276245.1"/>
    </source>
</evidence>
<comment type="caution">
    <text evidence="2">The sequence shown here is derived from an EMBL/GenBank/DDBJ whole genome shotgun (WGS) entry which is preliminary data.</text>
</comment>
<gene>
    <name evidence="2" type="ORF">LTR16_011526</name>
</gene>
<evidence type="ECO:0000256" key="1">
    <source>
        <dbReference type="SAM" id="MobiDB-lite"/>
    </source>
</evidence>